<gene>
    <name evidence="1" type="ORF">JV551A3_V1_2070130</name>
</gene>
<dbReference type="Proteomes" id="UP000294335">
    <property type="component" value="Unassembled WGS sequence"/>
</dbReference>
<comment type="caution">
    <text evidence="1">The sequence shown here is derived from an EMBL/GenBank/DDBJ whole genome shotgun (WGS) entry which is preliminary data.</text>
</comment>
<sequence>MPRRRRAAGLSGLSLRTRNLIIDVAGRDRAASFVQADQGLQETCLEGRTFAQSPSLWLQA</sequence>
<protein>
    <submittedName>
        <fullName evidence="1">Uncharacterized protein</fullName>
    </submittedName>
</protein>
<dbReference type="EMBL" id="OPYN01000207">
    <property type="protein sequence ID" value="SPO63366.1"/>
    <property type="molecule type" value="Genomic_DNA"/>
</dbReference>
<accession>A0AAQ1PDN1</accession>
<dbReference type="AlphaFoldDB" id="A0AAQ1PDN1"/>
<name>A0AAQ1PDN1_9PSED</name>
<organism evidence="1 2">
    <name type="scientific">Pseudomonas inefficax</name>
    <dbReference type="NCBI Taxonomy" id="2078786"/>
    <lineage>
        <taxon>Bacteria</taxon>
        <taxon>Pseudomonadati</taxon>
        <taxon>Pseudomonadota</taxon>
        <taxon>Gammaproteobacteria</taxon>
        <taxon>Pseudomonadales</taxon>
        <taxon>Pseudomonadaceae</taxon>
        <taxon>Pseudomonas</taxon>
    </lineage>
</organism>
<reference evidence="1 2" key="1">
    <citation type="submission" date="2018-02" db="EMBL/GenBank/DDBJ databases">
        <authorList>
            <person name="Dubost A."/>
        </authorList>
    </citation>
    <scope>NUCLEOTIDE SEQUENCE [LARGE SCALE GENOMIC DNA]</scope>
    <source>
        <strain evidence="2">JV551A3</strain>
    </source>
</reference>
<evidence type="ECO:0000313" key="2">
    <source>
        <dbReference type="Proteomes" id="UP000294335"/>
    </source>
</evidence>
<evidence type="ECO:0000313" key="1">
    <source>
        <dbReference type="EMBL" id="SPO63366.1"/>
    </source>
</evidence>
<keyword evidence="2" id="KW-1185">Reference proteome</keyword>
<proteinExistence type="predicted"/>